<dbReference type="Proteomes" id="UP000503447">
    <property type="component" value="Chromosome"/>
</dbReference>
<keyword evidence="2" id="KW-1185">Reference proteome</keyword>
<dbReference type="Gene3D" id="3.30.559.10">
    <property type="entry name" value="Chloramphenicol acetyltransferase-like domain"/>
    <property type="match status" value="1"/>
</dbReference>
<dbReference type="AlphaFoldDB" id="A0A6M5Z2Q6"/>
<dbReference type="KEGG" id="ftj:FTUN_7985"/>
<organism evidence="1 2">
    <name type="scientific">Frigoriglobus tundricola</name>
    <dbReference type="NCBI Taxonomy" id="2774151"/>
    <lineage>
        <taxon>Bacteria</taxon>
        <taxon>Pseudomonadati</taxon>
        <taxon>Planctomycetota</taxon>
        <taxon>Planctomycetia</taxon>
        <taxon>Gemmatales</taxon>
        <taxon>Gemmataceae</taxon>
        <taxon>Frigoriglobus</taxon>
    </lineage>
</organism>
<protein>
    <recommendedName>
        <fullName evidence="3">2-oxoacid dehydrogenase acyltransferase catalytic domain-containing protein</fullName>
    </recommendedName>
</protein>
<gene>
    <name evidence="1" type="ORF">FTUN_7985</name>
</gene>
<dbReference type="EMBL" id="CP053452">
    <property type="protein sequence ID" value="QJX00356.1"/>
    <property type="molecule type" value="Genomic_DNA"/>
</dbReference>
<evidence type="ECO:0008006" key="3">
    <source>
        <dbReference type="Google" id="ProtNLM"/>
    </source>
</evidence>
<reference evidence="2" key="1">
    <citation type="submission" date="2020-05" db="EMBL/GenBank/DDBJ databases">
        <title>Frigoriglobus tundricola gen. nov., sp. nov., a psychrotolerant cellulolytic planctomycete of the family Gemmataceae with two divergent copies of 16S rRNA gene.</title>
        <authorList>
            <person name="Kulichevskaya I.S."/>
            <person name="Ivanova A.A."/>
            <person name="Naumoff D.G."/>
            <person name="Beletsky A.V."/>
            <person name="Rijpstra W.I.C."/>
            <person name="Sinninghe Damste J.S."/>
            <person name="Mardanov A.V."/>
            <person name="Ravin N.V."/>
            <person name="Dedysh S.N."/>
        </authorList>
    </citation>
    <scope>NUCLEOTIDE SEQUENCE [LARGE SCALE GENOMIC DNA]</scope>
    <source>
        <strain evidence="2">PL17</strain>
    </source>
</reference>
<evidence type="ECO:0000313" key="2">
    <source>
        <dbReference type="Proteomes" id="UP000503447"/>
    </source>
</evidence>
<accession>A0A6M5Z2Q6</accession>
<dbReference type="SUPFAM" id="SSF52777">
    <property type="entry name" value="CoA-dependent acyltransferases"/>
    <property type="match status" value="1"/>
</dbReference>
<name>A0A6M5Z2Q6_9BACT</name>
<proteinExistence type="predicted"/>
<evidence type="ECO:0000313" key="1">
    <source>
        <dbReference type="EMBL" id="QJX00356.1"/>
    </source>
</evidence>
<sequence length="275" mass="30787">MKLLTASVPMSDALRPERAHSRGLSIPLSVPRRIVCDLVHFAHQIPSVPVQRVMDVSRLAALREERFARIGWCTLFTKAYALVAQEMPELRRAYVGLPWARLYQHPHSIASVAVERLHQGESGVFFAYLPRPEEMPLLELEAALRRHKQAPVADVFGFVLGFYRLPRPVRRFLWWYLLNVRGSRKAEFLGTFGVSVYSSLGAESLHPLSPLTTTLNYGVIGPDGRVPVRIIYDHRAMDGGTVARALGRLEEVLNDAIHREFAALAESAVTTSDAA</sequence>
<dbReference type="InterPro" id="IPR023213">
    <property type="entry name" value="CAT-like_dom_sf"/>
</dbReference>